<proteinExistence type="predicted"/>
<sequence length="59" mass="7063">MDMRALGTMLEEIETDIICLQALDKVEQQLREQEEQQEKKRQKVIIQIPFRKNCSYIPI</sequence>
<comment type="caution">
    <text evidence="1">The sequence shown here is derived from an EMBL/GenBank/DDBJ whole genome shotgun (WGS) entry which is preliminary data.</text>
</comment>
<accession>A0ACC0PS25</accession>
<organism evidence="1 2">
    <name type="scientific">Rhododendron molle</name>
    <name type="common">Chinese azalea</name>
    <name type="synonym">Azalea mollis</name>
    <dbReference type="NCBI Taxonomy" id="49168"/>
    <lineage>
        <taxon>Eukaryota</taxon>
        <taxon>Viridiplantae</taxon>
        <taxon>Streptophyta</taxon>
        <taxon>Embryophyta</taxon>
        <taxon>Tracheophyta</taxon>
        <taxon>Spermatophyta</taxon>
        <taxon>Magnoliopsida</taxon>
        <taxon>eudicotyledons</taxon>
        <taxon>Gunneridae</taxon>
        <taxon>Pentapetalae</taxon>
        <taxon>asterids</taxon>
        <taxon>Ericales</taxon>
        <taxon>Ericaceae</taxon>
        <taxon>Ericoideae</taxon>
        <taxon>Rhodoreae</taxon>
        <taxon>Rhododendron</taxon>
    </lineage>
</organism>
<evidence type="ECO:0000313" key="2">
    <source>
        <dbReference type="Proteomes" id="UP001062846"/>
    </source>
</evidence>
<gene>
    <name evidence="1" type="ORF">RHMOL_Rhmol02G0187500</name>
</gene>
<reference evidence="1" key="1">
    <citation type="submission" date="2022-02" db="EMBL/GenBank/DDBJ databases">
        <title>Plant Genome Project.</title>
        <authorList>
            <person name="Zhang R.-G."/>
        </authorList>
    </citation>
    <scope>NUCLEOTIDE SEQUENCE</scope>
    <source>
        <strain evidence="1">AT1</strain>
    </source>
</reference>
<name>A0ACC0PS25_RHOML</name>
<dbReference type="Proteomes" id="UP001062846">
    <property type="component" value="Chromosome 2"/>
</dbReference>
<protein>
    <submittedName>
        <fullName evidence="1">Uncharacterized protein</fullName>
    </submittedName>
</protein>
<keyword evidence="2" id="KW-1185">Reference proteome</keyword>
<dbReference type="EMBL" id="CM046389">
    <property type="protein sequence ID" value="KAI8568300.1"/>
    <property type="molecule type" value="Genomic_DNA"/>
</dbReference>
<evidence type="ECO:0000313" key="1">
    <source>
        <dbReference type="EMBL" id="KAI8568300.1"/>
    </source>
</evidence>